<dbReference type="Pfam" id="PF01263">
    <property type="entry name" value="Aldose_epim"/>
    <property type="match status" value="1"/>
</dbReference>
<dbReference type="InterPro" id="IPR015443">
    <property type="entry name" value="Aldose_1-epimerase"/>
</dbReference>
<evidence type="ECO:0000256" key="4">
    <source>
        <dbReference type="ARBA" id="ARBA00013185"/>
    </source>
</evidence>
<dbReference type="Gene3D" id="2.70.98.10">
    <property type="match status" value="1"/>
</dbReference>
<feature type="active site" description="Proton donor" evidence="9">
    <location>
        <position position="175"/>
    </location>
</feature>
<accession>A0A6L5YUJ4</accession>
<dbReference type="SUPFAM" id="SSF74650">
    <property type="entry name" value="Galactose mutarotase-like"/>
    <property type="match status" value="1"/>
</dbReference>
<dbReference type="PROSITE" id="PS00545">
    <property type="entry name" value="ALDOSE_1_EPIMERASE"/>
    <property type="match status" value="1"/>
</dbReference>
<dbReference type="EMBL" id="VUNI01000022">
    <property type="protein sequence ID" value="MST75636.1"/>
    <property type="molecule type" value="Genomic_DNA"/>
</dbReference>
<dbReference type="Proteomes" id="UP000474024">
    <property type="component" value="Unassembled WGS sequence"/>
</dbReference>
<comment type="caution">
    <text evidence="12">The sequence shown here is derived from an EMBL/GenBank/DDBJ whole genome shotgun (WGS) entry which is preliminary data.</text>
</comment>
<evidence type="ECO:0000256" key="2">
    <source>
        <dbReference type="ARBA" id="ARBA00005028"/>
    </source>
</evidence>
<dbReference type="InterPro" id="IPR018052">
    <property type="entry name" value="Ald1_epimerase_CS"/>
</dbReference>
<dbReference type="GO" id="GO:0033499">
    <property type="term" value="P:galactose catabolic process via UDP-galactose, Leloir pathway"/>
    <property type="evidence" value="ECO:0007669"/>
    <property type="project" value="TreeGrafter"/>
</dbReference>
<evidence type="ECO:0000313" key="13">
    <source>
        <dbReference type="Proteomes" id="UP000474024"/>
    </source>
</evidence>
<comment type="similarity">
    <text evidence="3 8">Belongs to the aldose epimerase family.</text>
</comment>
<evidence type="ECO:0000256" key="9">
    <source>
        <dbReference type="PIRSR" id="PIRSR005096-1"/>
    </source>
</evidence>
<evidence type="ECO:0000256" key="8">
    <source>
        <dbReference type="PIRNR" id="PIRNR005096"/>
    </source>
</evidence>
<dbReference type="InterPro" id="IPR011013">
    <property type="entry name" value="Gal_mutarotase_sf_dom"/>
</dbReference>
<dbReference type="GO" id="GO:0006006">
    <property type="term" value="P:glucose metabolic process"/>
    <property type="evidence" value="ECO:0007669"/>
    <property type="project" value="TreeGrafter"/>
</dbReference>
<dbReference type="InterPro" id="IPR014718">
    <property type="entry name" value="GH-type_carb-bd"/>
</dbReference>
<dbReference type="InterPro" id="IPR008183">
    <property type="entry name" value="Aldose_1/G6P_1-epimerase"/>
</dbReference>
<organism evidence="12 13">
    <name type="scientific">Roseburia porci</name>
    <dbReference type="NCBI Taxonomy" id="2605790"/>
    <lineage>
        <taxon>Bacteria</taxon>
        <taxon>Bacillati</taxon>
        <taxon>Bacillota</taxon>
        <taxon>Clostridia</taxon>
        <taxon>Lachnospirales</taxon>
        <taxon>Lachnospiraceae</taxon>
        <taxon>Roseburia</taxon>
    </lineage>
</organism>
<dbReference type="CDD" id="cd09019">
    <property type="entry name" value="galactose_mutarotase_like"/>
    <property type="match status" value="1"/>
</dbReference>
<dbReference type="PANTHER" id="PTHR10091:SF0">
    <property type="entry name" value="GALACTOSE MUTAROTASE"/>
    <property type="match status" value="1"/>
</dbReference>
<dbReference type="RefSeq" id="WP_154430602.1">
    <property type="nucleotide sequence ID" value="NZ_VUNI01000022.1"/>
</dbReference>
<evidence type="ECO:0000256" key="11">
    <source>
        <dbReference type="PIRSR" id="PIRSR005096-3"/>
    </source>
</evidence>
<dbReference type="UniPathway" id="UPA00242"/>
<evidence type="ECO:0000256" key="3">
    <source>
        <dbReference type="ARBA" id="ARBA00006206"/>
    </source>
</evidence>
<protein>
    <recommendedName>
        <fullName evidence="5 8">Aldose 1-epimerase</fullName>
        <ecNumber evidence="4 8">5.1.3.3</ecNumber>
    </recommendedName>
</protein>
<evidence type="ECO:0000256" key="6">
    <source>
        <dbReference type="ARBA" id="ARBA00023235"/>
    </source>
</evidence>
<dbReference type="NCBIfam" id="NF008277">
    <property type="entry name" value="PRK11055.1"/>
    <property type="match status" value="1"/>
</dbReference>
<name>A0A6L5YUJ4_9FIRM</name>
<keyword evidence="7 8" id="KW-0119">Carbohydrate metabolism</keyword>
<dbReference type="InterPro" id="IPR047215">
    <property type="entry name" value="Galactose_mutarotase-like"/>
</dbReference>
<evidence type="ECO:0000256" key="5">
    <source>
        <dbReference type="ARBA" id="ARBA00014165"/>
    </source>
</evidence>
<keyword evidence="13" id="KW-1185">Reference proteome</keyword>
<feature type="binding site" evidence="10">
    <location>
        <position position="248"/>
    </location>
    <ligand>
        <name>beta-D-galactose</name>
        <dbReference type="ChEBI" id="CHEBI:27667"/>
    </ligand>
</feature>
<dbReference type="PANTHER" id="PTHR10091">
    <property type="entry name" value="ALDOSE-1-EPIMERASE"/>
    <property type="match status" value="1"/>
</dbReference>
<feature type="binding site" evidence="11">
    <location>
        <begin position="78"/>
        <end position="79"/>
    </location>
    <ligand>
        <name>beta-D-galactose</name>
        <dbReference type="ChEBI" id="CHEBI:27667"/>
    </ligand>
</feature>
<feature type="active site" description="Proton acceptor" evidence="9">
    <location>
        <position position="312"/>
    </location>
</feature>
<gene>
    <name evidence="12" type="ORF">FYJ75_11510</name>
</gene>
<proteinExistence type="inferred from homology"/>
<keyword evidence="6 8" id="KW-0413">Isomerase</keyword>
<dbReference type="GO" id="GO:0030246">
    <property type="term" value="F:carbohydrate binding"/>
    <property type="evidence" value="ECO:0007669"/>
    <property type="project" value="InterPro"/>
</dbReference>
<evidence type="ECO:0000313" key="12">
    <source>
        <dbReference type="EMBL" id="MST75636.1"/>
    </source>
</evidence>
<comment type="catalytic activity">
    <reaction evidence="1 8">
        <text>alpha-D-glucose = beta-D-glucose</text>
        <dbReference type="Rhea" id="RHEA:10264"/>
        <dbReference type="ChEBI" id="CHEBI:15903"/>
        <dbReference type="ChEBI" id="CHEBI:17925"/>
        <dbReference type="EC" id="5.1.3.3"/>
    </reaction>
</comment>
<sequence length="348" mass="38394">MRKTSFGTTKNGCAASTYEIGNGRGVRLIATDFGATVVSIFVKDKNGTERDVILGYDDLASYERAECYFGATVGRNANRIANAKVTIDGVEYELEKNDNENNLHSGSNGVSVKMWDVEEYTDTKITFGYTSKDMEQGFPGNCQMHVTYEVTEQNEFKITYHIVSDQKTVINMTNHSYFNLAGQENGNVLDQTLQIAASHYTPMKDSKSIPTGEIASVEGTPFDFRKEKPIGQDIKASHEQLIFANGYDHNFAIDKTKDGVEKIASAYCSESGIRMDVYTDLPGVQLYTANFVGGQHGKKGAVYVQNSAFCLETQYYPNAVNEPNFASPVFDAGQPYDSTTVYAFSVDA</sequence>
<evidence type="ECO:0000256" key="1">
    <source>
        <dbReference type="ARBA" id="ARBA00001614"/>
    </source>
</evidence>
<dbReference type="AlphaFoldDB" id="A0A6L5YUJ4"/>
<comment type="pathway">
    <text evidence="2 8">Carbohydrate metabolism; hexose metabolism.</text>
</comment>
<evidence type="ECO:0000256" key="10">
    <source>
        <dbReference type="PIRSR" id="PIRSR005096-2"/>
    </source>
</evidence>
<reference evidence="12 13" key="1">
    <citation type="submission" date="2019-08" db="EMBL/GenBank/DDBJ databases">
        <title>In-depth cultivation of the pig gut microbiome towards novel bacterial diversity and tailored functional studies.</title>
        <authorList>
            <person name="Wylensek D."/>
            <person name="Hitch T.C.A."/>
            <person name="Clavel T."/>
        </authorList>
    </citation>
    <scope>NUCLEOTIDE SEQUENCE [LARGE SCALE GENOMIC DNA]</scope>
    <source>
        <strain evidence="12 13">MUC/MUC-530-WT-4D</strain>
    </source>
</reference>
<dbReference type="EC" id="5.1.3.3" evidence="4 8"/>
<dbReference type="PIRSF" id="PIRSF005096">
    <property type="entry name" value="GALM"/>
    <property type="match status" value="1"/>
</dbReference>
<dbReference type="GO" id="GO:0004034">
    <property type="term" value="F:aldose 1-epimerase activity"/>
    <property type="evidence" value="ECO:0007669"/>
    <property type="project" value="UniProtKB-EC"/>
</dbReference>
<feature type="binding site" evidence="11">
    <location>
        <begin position="175"/>
        <end position="177"/>
    </location>
    <ligand>
        <name>beta-D-galactose</name>
        <dbReference type="ChEBI" id="CHEBI:27667"/>
    </ligand>
</feature>
<evidence type="ECO:0000256" key="7">
    <source>
        <dbReference type="ARBA" id="ARBA00023277"/>
    </source>
</evidence>